<geneLocation type="plasmid" evidence="2">
    <name>pMSR2A</name>
</geneLocation>
<dbReference type="AlphaFoldDB" id="A0AAP9H9U8"/>
<evidence type="ECO:0000313" key="1">
    <source>
        <dbReference type="EMBL" id="MDO6406855.1"/>
    </source>
</evidence>
<reference evidence="3" key="1">
    <citation type="submission" date="2017-11" db="EMBL/GenBank/DDBJ databases">
        <title>Genome sequence of Pantoea sp. MSR2.</title>
        <authorList>
            <person name="Nascimento F.X."/>
        </authorList>
    </citation>
    <scope>NUCLEOTIDE SEQUENCE [LARGE SCALE GENOMIC DNA]</scope>
    <source>
        <strain evidence="3">MSR2</strain>
        <plasmid evidence="3">pmsr2a</plasmid>
    </source>
</reference>
<evidence type="ECO:0000313" key="4">
    <source>
        <dbReference type="Proteomes" id="UP001171299"/>
    </source>
</evidence>
<proteinExistence type="predicted"/>
<accession>A0AAP9H9U8</accession>
<name>A0AAP9H9U8_9GAMM</name>
<dbReference type="RefSeq" id="WP_208725988.1">
    <property type="nucleotide sequence ID" value="NZ_CP024637.1"/>
</dbReference>
<geneLocation type="plasmid" evidence="3">
    <name>pmsr2a</name>
</geneLocation>
<organism evidence="2 3">
    <name type="scientific">Pantoea phytobeneficialis</name>
    <dbReference type="NCBI Taxonomy" id="2052056"/>
    <lineage>
        <taxon>Bacteria</taxon>
        <taxon>Pseudomonadati</taxon>
        <taxon>Pseudomonadota</taxon>
        <taxon>Gammaproteobacteria</taxon>
        <taxon>Enterobacterales</taxon>
        <taxon>Erwiniaceae</taxon>
        <taxon>Pantoea</taxon>
    </lineage>
</organism>
<dbReference type="KEGG" id="ppho:CTZ24_23320"/>
<sequence length="87" mass="9008">MIKGVIRLGDKLSHGGSVTDATGEMFDGKPVMLLGDGARCTIHGKTKADEGHPGWTMNGRNVVTEAYQAKCGCSFVSSLPVAGAVES</sequence>
<dbReference type="EMBL" id="CP024637">
    <property type="protein sequence ID" value="QGR09375.1"/>
    <property type="molecule type" value="Genomic_DNA"/>
</dbReference>
<dbReference type="EMBL" id="JAUOOM010000007">
    <property type="protein sequence ID" value="MDO6406855.1"/>
    <property type="molecule type" value="Genomic_DNA"/>
</dbReference>
<gene>
    <name evidence="2" type="ORF">CTZ24_23320</name>
    <name evidence="1" type="ORF">Q3404_09715</name>
</gene>
<reference evidence="2" key="2">
    <citation type="journal article" date="2020" name="Environ. Microbiol.">
        <title>The extreme plant-growth-promoting properties of Pantoea phytobeneficialis MSR2 revealed by functional and genomic analysis.</title>
        <authorList>
            <person name="Nascimento F.X."/>
            <person name="Hernandez A.G."/>
            <person name="Glick B.R."/>
            <person name="Rossi M.J."/>
        </authorList>
    </citation>
    <scope>NUCLEOTIDE SEQUENCE</scope>
    <source>
        <strain evidence="2">MSR2</strain>
    </source>
</reference>
<reference evidence="1" key="3">
    <citation type="submission" date="2023-07" db="EMBL/GenBank/DDBJ databases">
        <title>The extreme plant-growth-promoting properties of Pantoea phytobeneficialis PF55 revealed by functional and genomic analysis.</title>
        <authorList>
            <person name="Nascimento F.X."/>
            <person name="Marcio R.J."/>
        </authorList>
    </citation>
    <scope>NUCLEOTIDE SEQUENCE</scope>
    <source>
        <strain evidence="1">PF55</strain>
    </source>
</reference>
<dbReference type="Pfam" id="PF05488">
    <property type="entry name" value="PAAR_motif"/>
    <property type="match status" value="1"/>
</dbReference>
<dbReference type="Proteomes" id="UP001171299">
    <property type="component" value="Unassembled WGS sequence"/>
</dbReference>
<dbReference type="InterPro" id="IPR008727">
    <property type="entry name" value="PAAR_motif"/>
</dbReference>
<evidence type="ECO:0000313" key="3">
    <source>
        <dbReference type="Proteomes" id="UP000424872"/>
    </source>
</evidence>
<keyword evidence="2" id="KW-0614">Plasmid</keyword>
<protein>
    <submittedName>
        <fullName evidence="1">PAAR domain-containing protein</fullName>
    </submittedName>
</protein>
<dbReference type="CDD" id="cd14744">
    <property type="entry name" value="PAAR_CT_2"/>
    <property type="match status" value="1"/>
</dbReference>
<keyword evidence="4" id="KW-1185">Reference proteome</keyword>
<dbReference type="Proteomes" id="UP000424872">
    <property type="component" value="Plasmid pMSR2A"/>
</dbReference>
<evidence type="ECO:0000313" key="2">
    <source>
        <dbReference type="EMBL" id="QGR09375.1"/>
    </source>
</evidence>